<dbReference type="RefSeq" id="XP_001322545.1">
    <property type="nucleotide sequence ID" value="XM_001322510.1"/>
</dbReference>
<keyword evidence="5" id="KW-0378">Hydrolase</keyword>
<keyword evidence="7" id="KW-0482">Metalloprotease</keyword>
<dbReference type="GO" id="GO:0005737">
    <property type="term" value="C:cytoplasm"/>
    <property type="evidence" value="ECO:0000318"/>
    <property type="project" value="GO_Central"/>
</dbReference>
<feature type="region of interest" description="Disordered" evidence="8">
    <location>
        <begin position="412"/>
        <end position="453"/>
    </location>
</feature>
<organism evidence="9 10">
    <name type="scientific">Trichomonas vaginalis (strain ATCC PRA-98 / G3)</name>
    <dbReference type="NCBI Taxonomy" id="412133"/>
    <lineage>
        <taxon>Eukaryota</taxon>
        <taxon>Metamonada</taxon>
        <taxon>Parabasalia</taxon>
        <taxon>Trichomonadida</taxon>
        <taxon>Trichomonadidae</taxon>
        <taxon>Trichomonas</taxon>
    </lineage>
</organism>
<dbReference type="GO" id="GO:0046872">
    <property type="term" value="F:metal ion binding"/>
    <property type="evidence" value="ECO:0007669"/>
    <property type="project" value="UniProtKB-KW"/>
</dbReference>
<dbReference type="InterPro" id="IPR001577">
    <property type="entry name" value="Peptidase_M8"/>
</dbReference>
<evidence type="ECO:0008006" key="11">
    <source>
        <dbReference type="Google" id="ProtNLM"/>
    </source>
</evidence>
<dbReference type="InParanoid" id="A2EAL1"/>
<evidence type="ECO:0000256" key="3">
    <source>
        <dbReference type="ARBA" id="ARBA00022670"/>
    </source>
</evidence>
<keyword evidence="6" id="KW-0862">Zinc</keyword>
<dbReference type="VEuPathDB" id="TrichDB:TVAGG3_1004470"/>
<evidence type="ECO:0000256" key="4">
    <source>
        <dbReference type="ARBA" id="ARBA00022723"/>
    </source>
</evidence>
<dbReference type="GO" id="GO:0007155">
    <property type="term" value="P:cell adhesion"/>
    <property type="evidence" value="ECO:0007669"/>
    <property type="project" value="InterPro"/>
</dbReference>
<evidence type="ECO:0000256" key="2">
    <source>
        <dbReference type="ARBA" id="ARBA00005860"/>
    </source>
</evidence>
<dbReference type="KEGG" id="tva:4768255"/>
<dbReference type="GO" id="GO:0004222">
    <property type="term" value="F:metalloendopeptidase activity"/>
    <property type="evidence" value="ECO:0007669"/>
    <property type="project" value="InterPro"/>
</dbReference>
<dbReference type="EMBL" id="DS113340">
    <property type="protein sequence ID" value="EAY10322.1"/>
    <property type="molecule type" value="Genomic_DNA"/>
</dbReference>
<evidence type="ECO:0000256" key="1">
    <source>
        <dbReference type="ARBA" id="ARBA00001947"/>
    </source>
</evidence>
<evidence type="ECO:0000313" key="9">
    <source>
        <dbReference type="EMBL" id="EAY10322.1"/>
    </source>
</evidence>
<keyword evidence="10" id="KW-1185">Reference proteome</keyword>
<dbReference type="GO" id="GO:0006508">
    <property type="term" value="P:proteolysis"/>
    <property type="evidence" value="ECO:0007669"/>
    <property type="project" value="UniProtKB-KW"/>
</dbReference>
<comment type="similarity">
    <text evidence="2">Belongs to the peptidase M8 family.</text>
</comment>
<dbReference type="OrthoDB" id="5831756at2759"/>
<sequence length="544" mass="61673">MENLTVYATDCDLYIVWLVHPFASSSNLFAFSDIHYNDTVYYAYSQMVVIYNPVNIPTTASQVNTQNDIFFNCLLKAILTGIMTRGHFHYKLSSDYYPEPYCQLTKNGVQFTILTTPYAHRHGKHFFGQEWFVGDDNVCPSGIIMDPSSYQRPSTAIYAQDISCPFSLQQTGVPFIRFTEVTMAILLDSGNFEVDWRYGKPLIYGNKEYINGEYNLNWPLGPPYSTLPSYYFSRPNVTLDGASFEFKTWGAPSSDSGNCSQSIISSNFPDYCSAQSYYNPYNYQTFGLEELGYLLLKGQDNYCPDGTATIPGLTYYSNDDCAVYHCADDYQSFTLQILLNQATKEYDTLNCTHDGQTYTYDKWYSGFYLTRTLVCPPPEAFCRTLEGYDKLYPSNPFQDVIFPTPTPFATPRITPKETPVMTPALTPKNTPVETPRFTPKITPKSTPFKTQYQTPHSTPFVTVFETPRLTAKETPFKSPFLTAKITPFSTPKLTPHSTPHNTPVITPKETPLSTPCSSNIESAHKEVYKKHNMGAFMGFAYFAQ</sequence>
<keyword evidence="4" id="KW-0479">Metal-binding</keyword>
<feature type="compositionally biased region" description="Polar residues" evidence="8">
    <location>
        <begin position="491"/>
        <end position="504"/>
    </location>
</feature>
<feature type="region of interest" description="Disordered" evidence="8">
    <location>
        <begin position="491"/>
        <end position="516"/>
    </location>
</feature>
<dbReference type="VEuPathDB" id="TrichDB:TVAG_491800"/>
<dbReference type="STRING" id="5722.A2EAL1"/>
<dbReference type="GO" id="GO:0016020">
    <property type="term" value="C:membrane"/>
    <property type="evidence" value="ECO:0007669"/>
    <property type="project" value="InterPro"/>
</dbReference>
<evidence type="ECO:0000256" key="5">
    <source>
        <dbReference type="ARBA" id="ARBA00022801"/>
    </source>
</evidence>
<gene>
    <name evidence="9" type="ORF">TVAG_491800</name>
</gene>
<evidence type="ECO:0000256" key="7">
    <source>
        <dbReference type="ARBA" id="ARBA00023049"/>
    </source>
</evidence>
<comment type="cofactor">
    <cofactor evidence="1">
        <name>Zn(2+)</name>
        <dbReference type="ChEBI" id="CHEBI:29105"/>
    </cofactor>
</comment>
<evidence type="ECO:0000313" key="10">
    <source>
        <dbReference type="Proteomes" id="UP000001542"/>
    </source>
</evidence>
<dbReference type="GO" id="GO:0008233">
    <property type="term" value="F:peptidase activity"/>
    <property type="evidence" value="ECO:0000318"/>
    <property type="project" value="GO_Central"/>
</dbReference>
<dbReference type="PANTHER" id="PTHR10942:SF0">
    <property type="entry name" value="LEISHMANOLYSIN-LIKE PEPTIDASE"/>
    <property type="match status" value="1"/>
</dbReference>
<proteinExistence type="inferred from homology"/>
<reference evidence="9" key="1">
    <citation type="submission" date="2006-10" db="EMBL/GenBank/DDBJ databases">
        <authorList>
            <person name="Amadeo P."/>
            <person name="Zhao Q."/>
            <person name="Wortman J."/>
            <person name="Fraser-Liggett C."/>
            <person name="Carlton J."/>
        </authorList>
    </citation>
    <scope>NUCLEOTIDE SEQUENCE</scope>
    <source>
        <strain evidence="9">G3</strain>
    </source>
</reference>
<evidence type="ECO:0000256" key="8">
    <source>
        <dbReference type="SAM" id="MobiDB-lite"/>
    </source>
</evidence>
<feature type="compositionally biased region" description="Polar residues" evidence="8">
    <location>
        <begin position="443"/>
        <end position="453"/>
    </location>
</feature>
<dbReference type="Proteomes" id="UP000001542">
    <property type="component" value="Unassembled WGS sequence"/>
</dbReference>
<dbReference type="PANTHER" id="PTHR10942">
    <property type="entry name" value="LEISHMANOLYSIN-LIKE PEPTIDASE"/>
    <property type="match status" value="1"/>
</dbReference>
<reference evidence="9" key="2">
    <citation type="journal article" date="2007" name="Science">
        <title>Draft genome sequence of the sexually transmitted pathogen Trichomonas vaginalis.</title>
        <authorList>
            <person name="Carlton J.M."/>
            <person name="Hirt R.P."/>
            <person name="Silva J.C."/>
            <person name="Delcher A.L."/>
            <person name="Schatz M."/>
            <person name="Zhao Q."/>
            <person name="Wortman J.R."/>
            <person name="Bidwell S.L."/>
            <person name="Alsmark U.C.M."/>
            <person name="Besteiro S."/>
            <person name="Sicheritz-Ponten T."/>
            <person name="Noel C.J."/>
            <person name="Dacks J.B."/>
            <person name="Foster P.G."/>
            <person name="Simillion C."/>
            <person name="Van de Peer Y."/>
            <person name="Miranda-Saavedra D."/>
            <person name="Barton G.J."/>
            <person name="Westrop G.D."/>
            <person name="Mueller S."/>
            <person name="Dessi D."/>
            <person name="Fiori P.L."/>
            <person name="Ren Q."/>
            <person name="Paulsen I."/>
            <person name="Zhang H."/>
            <person name="Bastida-Corcuera F.D."/>
            <person name="Simoes-Barbosa A."/>
            <person name="Brown M.T."/>
            <person name="Hayes R.D."/>
            <person name="Mukherjee M."/>
            <person name="Okumura C.Y."/>
            <person name="Schneider R."/>
            <person name="Smith A.J."/>
            <person name="Vanacova S."/>
            <person name="Villalvazo M."/>
            <person name="Haas B.J."/>
            <person name="Pertea M."/>
            <person name="Feldblyum T.V."/>
            <person name="Utterback T.R."/>
            <person name="Shu C.L."/>
            <person name="Osoegawa K."/>
            <person name="de Jong P.J."/>
            <person name="Hrdy I."/>
            <person name="Horvathova L."/>
            <person name="Zubacova Z."/>
            <person name="Dolezal P."/>
            <person name="Malik S.B."/>
            <person name="Logsdon J.M. Jr."/>
            <person name="Henze K."/>
            <person name="Gupta A."/>
            <person name="Wang C.C."/>
            <person name="Dunne R.L."/>
            <person name="Upcroft J.A."/>
            <person name="Upcroft P."/>
            <person name="White O."/>
            <person name="Salzberg S.L."/>
            <person name="Tang P."/>
            <person name="Chiu C.-H."/>
            <person name="Lee Y.-S."/>
            <person name="Embley T.M."/>
            <person name="Coombs G.H."/>
            <person name="Mottram J.C."/>
            <person name="Tachezy J."/>
            <person name="Fraser-Liggett C.M."/>
            <person name="Johnson P.J."/>
        </authorList>
    </citation>
    <scope>NUCLEOTIDE SEQUENCE [LARGE SCALE GENOMIC DNA]</scope>
    <source>
        <strain evidence="9">G3</strain>
    </source>
</reference>
<evidence type="ECO:0000256" key="6">
    <source>
        <dbReference type="ARBA" id="ARBA00022833"/>
    </source>
</evidence>
<accession>A2EAL1</accession>
<protein>
    <recommendedName>
        <fullName evidence="11">GP63-like</fullName>
    </recommendedName>
</protein>
<name>A2EAL1_TRIV3</name>
<keyword evidence="3" id="KW-0645">Protease</keyword>
<dbReference type="AlphaFoldDB" id="A2EAL1"/>